<keyword evidence="2" id="KW-0067">ATP-binding</keyword>
<dbReference type="PANTHER" id="PTHR42957">
    <property type="entry name" value="HELICASE MJ1565-RELATED"/>
    <property type="match status" value="1"/>
</dbReference>
<dbReference type="SUPFAM" id="SSF52540">
    <property type="entry name" value="P-loop containing nucleoside triphosphate hydrolases"/>
    <property type="match status" value="1"/>
</dbReference>
<protein>
    <submittedName>
        <fullName evidence="2">ATP-binding protein</fullName>
    </submittedName>
</protein>
<reference evidence="2" key="1">
    <citation type="journal article" date="2020" name="mSystems">
        <title>Genome- and Community-Level Interaction Insights into Carbon Utilization and Element Cycling Functions of Hydrothermarchaeota in Hydrothermal Sediment.</title>
        <authorList>
            <person name="Zhou Z."/>
            <person name="Liu Y."/>
            <person name="Xu W."/>
            <person name="Pan J."/>
            <person name="Luo Z.H."/>
            <person name="Li M."/>
        </authorList>
    </citation>
    <scope>NUCLEOTIDE SEQUENCE [LARGE SCALE GENOMIC DNA]</scope>
    <source>
        <strain evidence="2">SpSt-70</strain>
    </source>
</reference>
<dbReference type="RefSeq" id="WP_149122528.1">
    <property type="nucleotide sequence ID" value="NZ_VTFL01000001.1"/>
</dbReference>
<dbReference type="AlphaFoldDB" id="A0A7V3ZHX2"/>
<accession>A0A7V3ZHX2</accession>
<keyword evidence="2" id="KW-0547">Nucleotide-binding</keyword>
<organism evidence="2">
    <name type="scientific">Dictyoglomus thermophilum</name>
    <dbReference type="NCBI Taxonomy" id="14"/>
    <lineage>
        <taxon>Bacteria</taxon>
        <taxon>Pseudomonadati</taxon>
        <taxon>Dictyoglomota</taxon>
        <taxon>Dictyoglomia</taxon>
        <taxon>Dictyoglomales</taxon>
        <taxon>Dictyoglomaceae</taxon>
        <taxon>Dictyoglomus</taxon>
    </lineage>
</organism>
<dbReference type="InterPro" id="IPR002789">
    <property type="entry name" value="HerA_central"/>
</dbReference>
<dbReference type="Pfam" id="PF01935">
    <property type="entry name" value="DUF87"/>
    <property type="match status" value="1"/>
</dbReference>
<dbReference type="EMBL" id="DTDV01000007">
    <property type="protein sequence ID" value="HGK23259.1"/>
    <property type="molecule type" value="Genomic_DNA"/>
</dbReference>
<sequence length="560" mass="63352">MELKCVGYLVGESYCDNFQFITNEELAPKRLEYVVIKGIASSNEEVEVLAQVESLKAFSDVLSEDQEYDATTKLLELNYKIPLKLIASARVLGYLDKDGNILLPRSVSLPGSPVYLAPDDLLQRFFTHNKSTAIEIGTLLYRPNVKVTLDPNGLRRHLAIIAQTGAGKSYLTGLLLEKLVKLGATILVFDPNSDYVLLRRKRNNLKEFSSIAHNVTIYRIPKVQGRFSDDMIGGVESYSIRFSELENEQIAEILGISEYSNIRDAVEKAIEELRESRIDFTPNELYEKLKDMAGIEEKDEEDFSLDFDDYERKIIEKMEKKNKKKYPEETMIGARKALKYVKWIKDYPIWGFKDISPEKILKPAHISVIDLAGIEKNLQDLVVSKLLNDIWTKAKSEGLPYPLFIVLEEAHNLVPKEKGEKLKSARIINSIAAEGRKFKVFLIVVTQRPYKISSNTLSQCGSQIIMRLTNPTDQTAVKEASEALSENLFQDLPGLNIGEAIILGRLTKIPVMVKIGERETAEGGFDIDLEEEFQKALDNIESTMIEKNDIEILPDFGSEI</sequence>
<name>A0A7V3ZHX2_DICTH</name>
<gene>
    <name evidence="2" type="ORF">ENU78_02240</name>
</gene>
<dbReference type="GO" id="GO:0005524">
    <property type="term" value="F:ATP binding"/>
    <property type="evidence" value="ECO:0007669"/>
    <property type="project" value="UniProtKB-KW"/>
</dbReference>
<dbReference type="Gene3D" id="3.40.50.300">
    <property type="entry name" value="P-loop containing nucleotide triphosphate hydrolases"/>
    <property type="match status" value="2"/>
</dbReference>
<evidence type="ECO:0000259" key="1">
    <source>
        <dbReference type="Pfam" id="PF01935"/>
    </source>
</evidence>
<dbReference type="InterPro" id="IPR008571">
    <property type="entry name" value="HerA-like"/>
</dbReference>
<evidence type="ECO:0000313" key="2">
    <source>
        <dbReference type="EMBL" id="HGK23259.1"/>
    </source>
</evidence>
<comment type="caution">
    <text evidence="2">The sequence shown here is derived from an EMBL/GenBank/DDBJ whole genome shotgun (WGS) entry which is preliminary data.</text>
</comment>
<proteinExistence type="predicted"/>
<feature type="domain" description="Helicase HerA central" evidence="1">
    <location>
        <begin position="134"/>
        <end position="390"/>
    </location>
</feature>
<dbReference type="PANTHER" id="PTHR42957:SF1">
    <property type="entry name" value="HELICASE MJ1565-RELATED"/>
    <property type="match status" value="1"/>
</dbReference>
<dbReference type="InterPro" id="IPR027417">
    <property type="entry name" value="P-loop_NTPase"/>
</dbReference>